<organism evidence="2 3">
    <name type="scientific">Streptosporangium becharense</name>
    <dbReference type="NCBI Taxonomy" id="1816182"/>
    <lineage>
        <taxon>Bacteria</taxon>
        <taxon>Bacillati</taxon>
        <taxon>Actinomycetota</taxon>
        <taxon>Actinomycetes</taxon>
        <taxon>Streptosporangiales</taxon>
        <taxon>Streptosporangiaceae</taxon>
        <taxon>Streptosporangium</taxon>
    </lineage>
</organism>
<dbReference type="EMBL" id="JACHMP010000001">
    <property type="protein sequence ID" value="MBB5822803.1"/>
    <property type="molecule type" value="Genomic_DNA"/>
</dbReference>
<dbReference type="Proteomes" id="UP000540685">
    <property type="component" value="Unassembled WGS sequence"/>
</dbReference>
<dbReference type="InterPro" id="IPR056726">
    <property type="entry name" value="DUF7824"/>
</dbReference>
<reference evidence="2 3" key="1">
    <citation type="submission" date="2020-08" db="EMBL/GenBank/DDBJ databases">
        <title>Sequencing the genomes of 1000 actinobacteria strains.</title>
        <authorList>
            <person name="Klenk H.-P."/>
        </authorList>
    </citation>
    <scope>NUCLEOTIDE SEQUENCE [LARGE SCALE GENOMIC DNA]</scope>
    <source>
        <strain evidence="2 3">DSM 46887</strain>
    </source>
</reference>
<protein>
    <recommendedName>
        <fullName evidence="1">DUF7824 domain-containing protein</fullName>
    </recommendedName>
</protein>
<name>A0A7W9IME5_9ACTN</name>
<evidence type="ECO:0000313" key="2">
    <source>
        <dbReference type="EMBL" id="MBB5822803.1"/>
    </source>
</evidence>
<proteinExistence type="predicted"/>
<accession>A0A7W9IME5</accession>
<dbReference type="AlphaFoldDB" id="A0A7W9IME5"/>
<keyword evidence="3" id="KW-1185">Reference proteome</keyword>
<dbReference type="Pfam" id="PF25148">
    <property type="entry name" value="DUF7824"/>
    <property type="match status" value="1"/>
</dbReference>
<gene>
    <name evidence="2" type="ORF">F4562_005865</name>
</gene>
<dbReference type="RefSeq" id="WP_184548026.1">
    <property type="nucleotide sequence ID" value="NZ_JACHMP010000001.1"/>
</dbReference>
<evidence type="ECO:0000259" key="1">
    <source>
        <dbReference type="Pfam" id="PF25148"/>
    </source>
</evidence>
<evidence type="ECO:0000313" key="3">
    <source>
        <dbReference type="Proteomes" id="UP000540685"/>
    </source>
</evidence>
<sequence length="921" mass="99547">MSVWDEVRALITTRDIDRLTARMAVLDDTGRKEVARELPGYLKLLRRRHAASSPWERGVGDWAEPMRVAGAGSLGGAAAVAAWVGRRDFAPFEGETPGDTEALVTVISAREPHWQADLVTRLVLRIRDRRSPGLPLALALLRRTGVTPPEHDPLVVGWVSTPPGVRRLREDPLLDVLLPRIFEAQGVGLALREERSNPPRAGSWLGALATLSGEGRISREMLLDGCVRRFLLGGDARELRFFARLHELLRPSSAEVGSRARDYLRLLPTAPGPVADLSLRHLRRLDSPDTPLDPADVAEALCGLLFRAEGGLVRAGLTWLDRILRERPERADELAPALASALGHETYAVQERAVRVAVKYAAHLSPLGTEPLRATLPGLPPDLGRRLAKVTGGEVGPEPEPEVFVPPELPAPEPPAPFPPLPGTVAEFVSMGRASTWQAAEIWLAGFVRFAAEDREALCAALSGRAHRPSGFHTREDWYWAEDWFAAMAAELVHRGTDSRPPVGEPPVSAPGEVRRDAAIGAGDADGGGPSFGDLLAGMRDSVLNWVMGLAGGVAVPDRLPGEKAVSPPHRFLLRRYAEVLAALKADTLPPVLLATPTHDTGHLDPADLVARLEAVEAAGAEPPAADLQQALLRLPRAADPEVVARAGRLTSEAGRRAARRLAEGPVDPEAAVRWKYTEGMIEHYADEREPRAASRARPVSRLTVEPAGLTFDGLLGEVSDRDRGEHGGYLDWWPALLPSHRDVVAAHYLPYLLHSWERPQVRPDHVARLAASDGPAGEPLALLLAFFLARRDQAEGVRLLLSMAARGDLPAAELGRQLTLLVEYTSASLSHATTGLEEAARRGAHREVWEVIREALPHLLPEPGGRPAPGVTDLVALGVTVAGRAGARGEIAALASAAARRSSSRFTRECRRLHDLLARP</sequence>
<comment type="caution">
    <text evidence="2">The sequence shown here is derived from an EMBL/GenBank/DDBJ whole genome shotgun (WGS) entry which is preliminary data.</text>
</comment>
<feature type="domain" description="DUF7824" evidence="1">
    <location>
        <begin position="567"/>
        <end position="650"/>
    </location>
</feature>